<feature type="transmembrane region" description="Helical" evidence="1">
    <location>
        <begin position="30"/>
        <end position="48"/>
    </location>
</feature>
<keyword evidence="1" id="KW-0812">Transmembrane</keyword>
<dbReference type="PANTHER" id="PTHR30354">
    <property type="entry name" value="GNT FAMILY GLUCONATE TRANSPORTER"/>
    <property type="match status" value="1"/>
</dbReference>
<sequence length="172" mass="18046">MLSGIALLAVILLAVIFIIVTASVFKLHPFLSLLLATLLTGLAVGVPLKQILEAVNQGFGNLLGSIGLVVVLGSMIGIVLEKSGAALQIANLVIAFVGKHKPVWAMGIIGSIVAIPVFCDSAFIILSGVAKALAKKTGKKEKLFSPCPIFGGRTLYHSRISSTYTWSFGLCR</sequence>
<dbReference type="STRING" id="1003.SAMN04488541_10794"/>
<evidence type="ECO:0000313" key="3">
    <source>
        <dbReference type="Proteomes" id="UP000199513"/>
    </source>
</evidence>
<reference evidence="2 3" key="1">
    <citation type="submission" date="2016-10" db="EMBL/GenBank/DDBJ databases">
        <authorList>
            <person name="de Groot N.N."/>
        </authorList>
    </citation>
    <scope>NUCLEOTIDE SEQUENCE [LARGE SCALE GENOMIC DNA]</scope>
    <source>
        <strain>GEY</strain>
        <strain evidence="3">DSM 9560</strain>
    </source>
</reference>
<dbReference type="GO" id="GO:0015128">
    <property type="term" value="F:gluconate transmembrane transporter activity"/>
    <property type="evidence" value="ECO:0007669"/>
    <property type="project" value="InterPro"/>
</dbReference>
<dbReference type="AlphaFoldDB" id="A0A1I2K2N1"/>
<proteinExistence type="predicted"/>
<protein>
    <submittedName>
        <fullName evidence="2">GntP family permease</fullName>
    </submittedName>
</protein>
<dbReference type="PANTHER" id="PTHR30354:SF11">
    <property type="entry name" value="PERMEASE"/>
    <property type="match status" value="1"/>
</dbReference>
<keyword evidence="3" id="KW-1185">Reference proteome</keyword>
<dbReference type="InterPro" id="IPR003474">
    <property type="entry name" value="Glcn_transporter"/>
</dbReference>
<dbReference type="GO" id="GO:0005886">
    <property type="term" value="C:plasma membrane"/>
    <property type="evidence" value="ECO:0007669"/>
    <property type="project" value="TreeGrafter"/>
</dbReference>
<feature type="transmembrane region" description="Helical" evidence="1">
    <location>
        <begin position="103"/>
        <end position="130"/>
    </location>
</feature>
<name>A0A1I2K2N1_9BACT</name>
<dbReference type="RefSeq" id="WP_091549529.1">
    <property type="nucleotide sequence ID" value="NZ_FONY01000079.1"/>
</dbReference>
<evidence type="ECO:0000313" key="2">
    <source>
        <dbReference type="EMBL" id="SFF60629.1"/>
    </source>
</evidence>
<organism evidence="2 3">
    <name type="scientific">Thermoflexibacter ruber</name>
    <dbReference type="NCBI Taxonomy" id="1003"/>
    <lineage>
        <taxon>Bacteria</taxon>
        <taxon>Pseudomonadati</taxon>
        <taxon>Bacteroidota</taxon>
        <taxon>Cytophagia</taxon>
        <taxon>Cytophagales</taxon>
        <taxon>Thermoflexibacteraceae</taxon>
        <taxon>Thermoflexibacter</taxon>
    </lineage>
</organism>
<feature type="transmembrane region" description="Helical" evidence="1">
    <location>
        <begin position="60"/>
        <end position="80"/>
    </location>
</feature>
<dbReference type="Pfam" id="PF02447">
    <property type="entry name" value="GntP_permease"/>
    <property type="match status" value="1"/>
</dbReference>
<evidence type="ECO:0000256" key="1">
    <source>
        <dbReference type="SAM" id="Phobius"/>
    </source>
</evidence>
<keyword evidence="1" id="KW-1133">Transmembrane helix</keyword>
<keyword evidence="1" id="KW-0472">Membrane</keyword>
<feature type="transmembrane region" description="Helical" evidence="1">
    <location>
        <begin position="5"/>
        <end position="24"/>
    </location>
</feature>
<dbReference type="OrthoDB" id="9787129at2"/>
<dbReference type="EMBL" id="FONY01000079">
    <property type="protein sequence ID" value="SFF60629.1"/>
    <property type="molecule type" value="Genomic_DNA"/>
</dbReference>
<accession>A0A1I2K2N1</accession>
<dbReference type="Proteomes" id="UP000199513">
    <property type="component" value="Unassembled WGS sequence"/>
</dbReference>
<gene>
    <name evidence="2" type="ORF">SAMN04488541_10794</name>
</gene>